<feature type="non-terminal residue" evidence="1">
    <location>
        <position position="1"/>
    </location>
</feature>
<sequence length="61" mass="6596">RSRGLVEFWKSPDSGEPKVLAAQLLPELVNKKNCKLPEQAMVSSLLTACVQHGDFETAAGV</sequence>
<keyword evidence="2" id="KW-1185">Reference proteome</keyword>
<dbReference type="AlphaFoldDB" id="A0A1Q9BR55"/>
<feature type="non-terminal residue" evidence="1">
    <location>
        <position position="61"/>
    </location>
</feature>
<name>A0A1Q9BR55_SYMMI</name>
<proteinExistence type="predicted"/>
<reference evidence="1 2" key="1">
    <citation type="submission" date="2016-02" db="EMBL/GenBank/DDBJ databases">
        <title>Genome analysis of coral dinoflagellate symbionts highlights evolutionary adaptations to a symbiotic lifestyle.</title>
        <authorList>
            <person name="Aranda M."/>
            <person name="Li Y."/>
            <person name="Liew Y.J."/>
            <person name="Baumgarten S."/>
            <person name="Simakov O."/>
            <person name="Wilson M."/>
            <person name="Piel J."/>
            <person name="Ashoor H."/>
            <person name="Bougouffa S."/>
            <person name="Bajic V.B."/>
            <person name="Ryu T."/>
            <person name="Ravasi T."/>
            <person name="Bayer T."/>
            <person name="Micklem G."/>
            <person name="Kim H."/>
            <person name="Bhak J."/>
            <person name="Lajeunesse T.C."/>
            <person name="Voolstra C.R."/>
        </authorList>
    </citation>
    <scope>NUCLEOTIDE SEQUENCE [LARGE SCALE GENOMIC DNA]</scope>
    <source>
        <strain evidence="1 2">CCMP2467</strain>
    </source>
</reference>
<evidence type="ECO:0000313" key="1">
    <source>
        <dbReference type="EMBL" id="OLP73175.1"/>
    </source>
</evidence>
<evidence type="ECO:0000313" key="2">
    <source>
        <dbReference type="Proteomes" id="UP000186817"/>
    </source>
</evidence>
<dbReference type="Proteomes" id="UP000186817">
    <property type="component" value="Unassembled WGS sequence"/>
</dbReference>
<dbReference type="OrthoDB" id="10571412at2759"/>
<gene>
    <name evidence="1" type="ORF">AK812_SmicGene47689</name>
</gene>
<organism evidence="1 2">
    <name type="scientific">Symbiodinium microadriaticum</name>
    <name type="common">Dinoflagellate</name>
    <name type="synonym">Zooxanthella microadriatica</name>
    <dbReference type="NCBI Taxonomy" id="2951"/>
    <lineage>
        <taxon>Eukaryota</taxon>
        <taxon>Sar</taxon>
        <taxon>Alveolata</taxon>
        <taxon>Dinophyceae</taxon>
        <taxon>Suessiales</taxon>
        <taxon>Symbiodiniaceae</taxon>
        <taxon>Symbiodinium</taxon>
    </lineage>
</organism>
<comment type="caution">
    <text evidence="1">The sequence shown here is derived from an EMBL/GenBank/DDBJ whole genome shotgun (WGS) entry which is preliminary data.</text>
</comment>
<dbReference type="EMBL" id="LSRX01006152">
    <property type="protein sequence ID" value="OLP73175.1"/>
    <property type="molecule type" value="Genomic_DNA"/>
</dbReference>
<protein>
    <submittedName>
        <fullName evidence="1">Uncharacterized protein</fullName>
    </submittedName>
</protein>
<accession>A0A1Q9BR55</accession>